<dbReference type="EMBL" id="JBBXMP010000017">
    <property type="protein sequence ID" value="KAL0068559.1"/>
    <property type="molecule type" value="Genomic_DNA"/>
</dbReference>
<dbReference type="InterPro" id="IPR051859">
    <property type="entry name" value="DCAF"/>
</dbReference>
<dbReference type="InterPro" id="IPR020472">
    <property type="entry name" value="WD40_PAC1"/>
</dbReference>
<feature type="repeat" description="WD" evidence="3">
    <location>
        <begin position="344"/>
        <end position="378"/>
    </location>
</feature>
<accession>A0ABR3A6D6</accession>
<feature type="compositionally biased region" description="Low complexity" evidence="4">
    <location>
        <begin position="598"/>
        <end position="613"/>
    </location>
</feature>
<feature type="compositionally biased region" description="Acidic residues" evidence="4">
    <location>
        <begin position="69"/>
        <end position="91"/>
    </location>
</feature>
<sequence length="639" mass="71021">MEGENGQDERSEGSLPATITLERLAAILTARAQARGDGTRTLAASAMAQLLLGNSGNGLGGYRIQLQDDDEDEEQNNDMDDDDDDAMDEDWYSPPPSNTSRSWSKPHSSPQEAGVKLLNSGDFGRVEPKLKARGSPRNVNIARVVSSRLSRPHPALYKEDITTNLVPNTHGVIMANCGANIYTAQYSNGKSFHDSSFFYTCAQDFRLHIFDTTAQPVPIQPAGGLRGYYSHTSLQTTMKVNRTIQGQHGRWTITDANLSPDNQRIVYSSITSTAFLCSTTEDDPPQIPIPFADRTSRRFDPDWDSHGIALYSCRFSADGNEIIAGGRGQLFVYDLLANRRSVKIEAHEDDINSCCWADTASGNVLVSASDDTYLKVWDRRSLGASQKPSGVLVGHTEGITYVSAKGDGRYILSNGKDQAMRLWDLRKMRGSDDYSTGHYGINGFDYRYPTYRKPRYTAHPQDCSVMTYRGHTVLMTLIRCHFSPAETTGGQYLYSGSSDGRIHIWSLDGTVVQVLDRKKTLPMTLDYDGPEYPRNGTESGVCVRDVSWHSQQPVMMSAAWENRRTGSTLARHDWKGLSKLGGSLEDWNEKRRLESRETNSSTRTSSGRRIITRMPGALGDLFGDDDDDDDDEDDDEYVP</sequence>
<gene>
    <name evidence="5" type="ORF">AAF712_004274</name>
</gene>
<dbReference type="InterPro" id="IPR015943">
    <property type="entry name" value="WD40/YVTN_repeat-like_dom_sf"/>
</dbReference>
<proteinExistence type="predicted"/>
<evidence type="ECO:0000256" key="3">
    <source>
        <dbReference type="PROSITE-ProRule" id="PRU00221"/>
    </source>
</evidence>
<dbReference type="PANTHER" id="PTHR19847">
    <property type="entry name" value="DDB1- AND CUL4-ASSOCIATED FACTOR 11"/>
    <property type="match status" value="1"/>
</dbReference>
<comment type="caution">
    <text evidence="5">The sequence shown here is derived from an EMBL/GenBank/DDBJ whole genome shotgun (WGS) entry which is preliminary data.</text>
</comment>
<name>A0ABR3A6D6_9AGAR</name>
<dbReference type="SUPFAM" id="SSF50978">
    <property type="entry name" value="WD40 repeat-like"/>
    <property type="match status" value="1"/>
</dbReference>
<feature type="compositionally biased region" description="Polar residues" evidence="4">
    <location>
        <begin position="98"/>
        <end position="111"/>
    </location>
</feature>
<evidence type="ECO:0008006" key="7">
    <source>
        <dbReference type="Google" id="ProtNLM"/>
    </source>
</evidence>
<dbReference type="Pfam" id="PF00400">
    <property type="entry name" value="WD40"/>
    <property type="match status" value="3"/>
</dbReference>
<dbReference type="PROSITE" id="PS50294">
    <property type="entry name" value="WD_REPEATS_REGION"/>
    <property type="match status" value="2"/>
</dbReference>
<dbReference type="Proteomes" id="UP001437256">
    <property type="component" value="Unassembled WGS sequence"/>
</dbReference>
<dbReference type="Gene3D" id="2.130.10.10">
    <property type="entry name" value="YVTN repeat-like/Quinoprotein amine dehydrogenase"/>
    <property type="match status" value="1"/>
</dbReference>
<keyword evidence="2" id="KW-0677">Repeat</keyword>
<reference evidence="5 6" key="1">
    <citation type="submission" date="2024-05" db="EMBL/GenBank/DDBJ databases">
        <title>A draft genome resource for the thread blight pathogen Marasmius tenuissimus strain MS-2.</title>
        <authorList>
            <person name="Yulfo-Soto G.E."/>
            <person name="Baruah I.K."/>
            <person name="Amoako-Attah I."/>
            <person name="Bukari Y."/>
            <person name="Meinhardt L.W."/>
            <person name="Bailey B.A."/>
            <person name="Cohen S.P."/>
        </authorList>
    </citation>
    <scope>NUCLEOTIDE SEQUENCE [LARGE SCALE GENOMIC DNA]</scope>
    <source>
        <strain evidence="5 6">MS-2</strain>
    </source>
</reference>
<feature type="region of interest" description="Disordered" evidence="4">
    <location>
        <begin position="69"/>
        <end position="120"/>
    </location>
</feature>
<evidence type="ECO:0000256" key="1">
    <source>
        <dbReference type="ARBA" id="ARBA00022574"/>
    </source>
</evidence>
<keyword evidence="6" id="KW-1185">Reference proteome</keyword>
<keyword evidence="1 3" id="KW-0853">WD repeat</keyword>
<dbReference type="PANTHER" id="PTHR19847:SF7">
    <property type="entry name" value="DDB1- AND CUL4-ASSOCIATED FACTOR 11"/>
    <property type="match status" value="1"/>
</dbReference>
<organism evidence="5 6">
    <name type="scientific">Marasmius tenuissimus</name>
    <dbReference type="NCBI Taxonomy" id="585030"/>
    <lineage>
        <taxon>Eukaryota</taxon>
        <taxon>Fungi</taxon>
        <taxon>Dikarya</taxon>
        <taxon>Basidiomycota</taxon>
        <taxon>Agaricomycotina</taxon>
        <taxon>Agaricomycetes</taxon>
        <taxon>Agaricomycetidae</taxon>
        <taxon>Agaricales</taxon>
        <taxon>Marasmiineae</taxon>
        <taxon>Marasmiaceae</taxon>
        <taxon>Marasmius</taxon>
    </lineage>
</organism>
<evidence type="ECO:0000313" key="6">
    <source>
        <dbReference type="Proteomes" id="UP001437256"/>
    </source>
</evidence>
<dbReference type="PROSITE" id="PS50082">
    <property type="entry name" value="WD_REPEATS_2"/>
    <property type="match status" value="2"/>
</dbReference>
<evidence type="ECO:0000256" key="2">
    <source>
        <dbReference type="ARBA" id="ARBA00022737"/>
    </source>
</evidence>
<evidence type="ECO:0000256" key="4">
    <source>
        <dbReference type="SAM" id="MobiDB-lite"/>
    </source>
</evidence>
<dbReference type="InterPro" id="IPR036322">
    <property type="entry name" value="WD40_repeat_dom_sf"/>
</dbReference>
<feature type="region of interest" description="Disordered" evidence="4">
    <location>
        <begin position="591"/>
        <end position="639"/>
    </location>
</feature>
<dbReference type="SMART" id="SM00320">
    <property type="entry name" value="WD40"/>
    <property type="match status" value="5"/>
</dbReference>
<dbReference type="PRINTS" id="PR00320">
    <property type="entry name" value="GPROTEINBRPT"/>
</dbReference>
<evidence type="ECO:0000313" key="5">
    <source>
        <dbReference type="EMBL" id="KAL0068559.1"/>
    </source>
</evidence>
<feature type="compositionally biased region" description="Acidic residues" evidence="4">
    <location>
        <begin position="622"/>
        <end position="639"/>
    </location>
</feature>
<protein>
    <recommendedName>
        <fullName evidence="7">WD40 repeat-like protein</fullName>
    </recommendedName>
</protein>
<dbReference type="InterPro" id="IPR001680">
    <property type="entry name" value="WD40_rpt"/>
</dbReference>
<feature type="repeat" description="WD" evidence="3">
    <location>
        <begin position="392"/>
        <end position="426"/>
    </location>
</feature>